<proteinExistence type="predicted"/>
<accession>A0A0F9NUQ1</accession>
<name>A0A0F9NUQ1_9ZZZZ</name>
<feature type="non-terminal residue" evidence="1">
    <location>
        <position position="1"/>
    </location>
</feature>
<dbReference type="AlphaFoldDB" id="A0A0F9NUQ1"/>
<gene>
    <name evidence="1" type="ORF">LCGC14_1216850</name>
</gene>
<sequence>LLVSMVPQLRVSRVLALVTVVLEVGHRLS</sequence>
<protein>
    <submittedName>
        <fullName evidence="1">Uncharacterized protein</fullName>
    </submittedName>
</protein>
<reference evidence="1" key="1">
    <citation type="journal article" date="2015" name="Nature">
        <title>Complex archaea that bridge the gap between prokaryotes and eukaryotes.</title>
        <authorList>
            <person name="Spang A."/>
            <person name="Saw J.H."/>
            <person name="Jorgensen S.L."/>
            <person name="Zaremba-Niedzwiedzka K."/>
            <person name="Martijn J."/>
            <person name="Lind A.E."/>
            <person name="van Eijk R."/>
            <person name="Schleper C."/>
            <person name="Guy L."/>
            <person name="Ettema T.J."/>
        </authorList>
    </citation>
    <scope>NUCLEOTIDE SEQUENCE</scope>
</reference>
<dbReference type="EMBL" id="LAZR01006371">
    <property type="protein sequence ID" value="KKM92585.1"/>
    <property type="molecule type" value="Genomic_DNA"/>
</dbReference>
<evidence type="ECO:0000313" key="1">
    <source>
        <dbReference type="EMBL" id="KKM92585.1"/>
    </source>
</evidence>
<comment type="caution">
    <text evidence="1">The sequence shown here is derived from an EMBL/GenBank/DDBJ whole genome shotgun (WGS) entry which is preliminary data.</text>
</comment>
<organism evidence="1">
    <name type="scientific">marine sediment metagenome</name>
    <dbReference type="NCBI Taxonomy" id="412755"/>
    <lineage>
        <taxon>unclassified sequences</taxon>
        <taxon>metagenomes</taxon>
        <taxon>ecological metagenomes</taxon>
    </lineage>
</organism>